<dbReference type="EMBL" id="VEWN01000019">
    <property type="protein sequence ID" value="KAA1052862.1"/>
    <property type="molecule type" value="Genomic_DNA"/>
</dbReference>
<evidence type="ECO:0000313" key="2">
    <source>
        <dbReference type="Proteomes" id="UP000325333"/>
    </source>
</evidence>
<sequence length="63" mass="6900">MALEAAGVVFPEAMVQSAGHGEHPEHAVMSRIAKRPRRMPFTDSHRVTLGSVPCRPPPIRLLC</sequence>
<protein>
    <submittedName>
        <fullName evidence="1">Uncharacterized protein</fullName>
    </submittedName>
</protein>
<gene>
    <name evidence="1" type="ORF">FH063_003269</name>
</gene>
<name>A0A5B0KJR4_9PROT</name>
<proteinExistence type="predicted"/>
<dbReference type="AlphaFoldDB" id="A0A5B0KJR4"/>
<evidence type="ECO:0000313" key="1">
    <source>
        <dbReference type="EMBL" id="KAA1052862.1"/>
    </source>
</evidence>
<accession>A0A5B0KJR4</accession>
<reference evidence="1 2" key="1">
    <citation type="submission" date="2019-07" db="EMBL/GenBank/DDBJ databases">
        <title>Genome sequencing of the stress-tolerant strain Azospirillum brasilense Az19.</title>
        <authorList>
            <person name="Maroniche G.A."/>
            <person name="Garcia J.E."/>
            <person name="Pagnussat L."/>
            <person name="Amenta M."/>
            <person name="Creus C.M."/>
        </authorList>
    </citation>
    <scope>NUCLEOTIDE SEQUENCE [LARGE SCALE GENOMIC DNA]</scope>
    <source>
        <strain evidence="1 2">Az19</strain>
    </source>
</reference>
<dbReference type="Proteomes" id="UP000325333">
    <property type="component" value="Unassembled WGS sequence"/>
</dbReference>
<organism evidence="1 2">
    <name type="scientific">Azospirillum argentinense</name>
    <dbReference type="NCBI Taxonomy" id="2970906"/>
    <lineage>
        <taxon>Bacteria</taxon>
        <taxon>Pseudomonadati</taxon>
        <taxon>Pseudomonadota</taxon>
        <taxon>Alphaproteobacteria</taxon>
        <taxon>Rhodospirillales</taxon>
        <taxon>Azospirillaceae</taxon>
        <taxon>Azospirillum</taxon>
    </lineage>
</organism>
<comment type="caution">
    <text evidence="1">The sequence shown here is derived from an EMBL/GenBank/DDBJ whole genome shotgun (WGS) entry which is preliminary data.</text>
</comment>